<dbReference type="InterPro" id="IPR010572">
    <property type="entry name" value="Tail_dom"/>
</dbReference>
<dbReference type="EMBL" id="BK014883">
    <property type="protein sequence ID" value="DAD80309.1"/>
    <property type="molecule type" value="Genomic_DNA"/>
</dbReference>
<name>A0A8S5MDB2_9CAUD</name>
<proteinExistence type="predicted"/>
<dbReference type="Pfam" id="PF06605">
    <property type="entry name" value="Prophage_tail"/>
    <property type="match status" value="1"/>
</dbReference>
<dbReference type="InterPro" id="IPR007119">
    <property type="entry name" value="Phage_tail_spike_N"/>
</dbReference>
<evidence type="ECO:0000313" key="2">
    <source>
        <dbReference type="EMBL" id="DAD80309.1"/>
    </source>
</evidence>
<sequence length="1016" mass="112301">MLKLPILYENSNENLDSLGLGAMSGVIDWEVTTDINSIPKLTMTYDGNAYLANEIKVDRVIMADASSKRRNQLFRINKAVKKVDDSGAKTIAIEANHVAGDIVLDSLKKNISLANANPKQFWNALVESLSSGTPEFSFSSDIKTVANINLEWKQVSTLQEVLFGTGASSFCKLFNGEWSFDNYHLSFNKKQGTDTGIVIKYGQNLKSLEQDEEIASMYTAIQPYATKKENQTTPSTEINATAYEGVGLVQYLGAGGLPVYDKPNGKFEGRNVENGQHIQLSKQYTDGQSQLWLQLEDGGWILGKHIVVDKKGAWISQKVVGQGHIKWNISSDGQGNIYETVNGVLVANYIFGDVPIYSQPTSDSVQKGFLDKRNARWIVFYKTKDSNGVTWYDLGNNQWVSNRYVEFDKDSSYTYTPGRGVGTVNHDVKNNQKQLEGVAIWDSPSYSSKVVKYVYHGQRYQIFQIASNNGKTWYNLGGNQWIDSQYINFDKNDRDVKPKTDSELGNEGVPTPRYSGKVVVYDKPGYGQQPTGKFLYSGDLVNISSQASTGSGTWYEIGTGQWINGSYVDFGSHDTDVDPYDPSKDIIVDISQSQDNTITLPEIYVKSANADKFEHLKIQKVDLSQYNIDTEDKLREVAKAYIYDNRIGEPTTSLTVNYYQMQGELAKLTDVDVYDLGTVFFPKYDINLTSEVTTGKWNGPKQRWESITFGKQPETLRDTLDKYLSTVENNSKNFASQAVDDASQKIGQSVDIKWWKLHEDTSKDLLNLQTEFGKRYSDLSSALDTKTNDTKVITQQMINDATKKYNDGVQNILQEMSNNYVAKAALTGGDLTYGRDAVTATTRTGGHMQFSSEGLVITDKNGHSQVAISGEDGSAALAHDLVAKRINGYTIEAANILSGTIEAGVQIKAPYINGGQIDGASMLRVSSDEGNCVMTPKYGFSTTQGLKVSGLSNLEGGVNIGTRLNVDGATLITGNLIVAGQIFIKTAGIEQIVFQAPNGIRRGYLGFWDSGKFQTS</sequence>
<organism evidence="2">
    <name type="scientific">Siphoviridae sp. ctX581</name>
    <dbReference type="NCBI Taxonomy" id="2826365"/>
    <lineage>
        <taxon>Viruses</taxon>
        <taxon>Duplodnaviria</taxon>
        <taxon>Heunggongvirae</taxon>
        <taxon>Uroviricota</taxon>
        <taxon>Caudoviricetes</taxon>
    </lineage>
</organism>
<dbReference type="NCBIfam" id="TIGR01665">
    <property type="entry name" value="put_anti_recept"/>
    <property type="match status" value="1"/>
</dbReference>
<accession>A0A8S5MDB2</accession>
<evidence type="ECO:0000259" key="1">
    <source>
        <dbReference type="Pfam" id="PF06605"/>
    </source>
</evidence>
<reference evidence="2" key="1">
    <citation type="journal article" date="2021" name="Proc. Natl. Acad. Sci. U.S.A.">
        <title>A Catalog of Tens of Thousands of Viruses from Human Metagenomes Reveals Hidden Associations with Chronic Diseases.</title>
        <authorList>
            <person name="Tisza M.J."/>
            <person name="Buck C.B."/>
        </authorList>
    </citation>
    <scope>NUCLEOTIDE SEQUENCE</scope>
    <source>
        <strain evidence="2">CtX581</strain>
    </source>
</reference>
<protein>
    <submittedName>
        <fullName evidence="2">Tail protein</fullName>
    </submittedName>
</protein>
<feature type="domain" description="Tail spike" evidence="1">
    <location>
        <begin position="168"/>
        <end position="235"/>
    </location>
</feature>